<feature type="domain" description="Peptidoglycan binding-like" evidence="1">
    <location>
        <begin position="19"/>
        <end position="75"/>
    </location>
</feature>
<name>A0A3N6PB24_9CYAN</name>
<dbReference type="SUPFAM" id="SSF47090">
    <property type="entry name" value="PGBD-like"/>
    <property type="match status" value="2"/>
</dbReference>
<dbReference type="OrthoDB" id="511527at2"/>
<feature type="domain" description="Peptidoglycan binding-like" evidence="1">
    <location>
        <begin position="85"/>
        <end position="141"/>
    </location>
</feature>
<organism evidence="2 3">
    <name type="scientific">Okeania hirsuta</name>
    <dbReference type="NCBI Taxonomy" id="1458930"/>
    <lineage>
        <taxon>Bacteria</taxon>
        <taxon>Bacillati</taxon>
        <taxon>Cyanobacteriota</taxon>
        <taxon>Cyanophyceae</taxon>
        <taxon>Oscillatoriophycideae</taxon>
        <taxon>Oscillatoriales</taxon>
        <taxon>Microcoleaceae</taxon>
        <taxon>Okeania</taxon>
    </lineage>
</organism>
<protein>
    <submittedName>
        <fullName evidence="2">Peptidoglycan-binding protein</fullName>
    </submittedName>
</protein>
<dbReference type="RefSeq" id="WP_124144273.1">
    <property type="nucleotide sequence ID" value="NZ_CAWOKI010000005.1"/>
</dbReference>
<sequence>MTLSVSSSFSLPVLRNGSTGSDVTLIQRLLNNAGYGSLVADGIFGVRTDTAVKQFQKDRNLIVDGIVGSQTWEALLPPTIGQGSSGDDVKRLQITMNETNYGTLVVDGIFGSNTEAYVKAFQTEMSLEVDGIVGPLTWYVLMSNQIQH</sequence>
<dbReference type="EMBL" id="RCBY01000094">
    <property type="protein sequence ID" value="RQH39588.1"/>
    <property type="molecule type" value="Genomic_DNA"/>
</dbReference>
<dbReference type="Gene3D" id="1.10.101.10">
    <property type="entry name" value="PGBD-like superfamily/PGBD"/>
    <property type="match status" value="2"/>
</dbReference>
<keyword evidence="3" id="KW-1185">Reference proteome</keyword>
<dbReference type="InterPro" id="IPR036366">
    <property type="entry name" value="PGBDSf"/>
</dbReference>
<proteinExistence type="predicted"/>
<accession>A0A3N6PB24</accession>
<evidence type="ECO:0000313" key="3">
    <source>
        <dbReference type="Proteomes" id="UP000269154"/>
    </source>
</evidence>
<dbReference type="AlphaFoldDB" id="A0A3N6PB24"/>
<comment type="caution">
    <text evidence="2">The sequence shown here is derived from an EMBL/GenBank/DDBJ whole genome shotgun (WGS) entry which is preliminary data.</text>
</comment>
<dbReference type="InterPro" id="IPR036365">
    <property type="entry name" value="PGBD-like_sf"/>
</dbReference>
<dbReference type="Pfam" id="PF01471">
    <property type="entry name" value="PG_binding_1"/>
    <property type="match status" value="2"/>
</dbReference>
<dbReference type="InterPro" id="IPR002477">
    <property type="entry name" value="Peptidoglycan-bd-like"/>
</dbReference>
<gene>
    <name evidence="2" type="ORF">D5R40_16995</name>
</gene>
<evidence type="ECO:0000259" key="1">
    <source>
        <dbReference type="Pfam" id="PF01471"/>
    </source>
</evidence>
<evidence type="ECO:0000313" key="2">
    <source>
        <dbReference type="EMBL" id="RQH39588.1"/>
    </source>
</evidence>
<dbReference type="Proteomes" id="UP000269154">
    <property type="component" value="Unassembled WGS sequence"/>
</dbReference>
<reference evidence="2 3" key="1">
    <citation type="journal article" date="2018" name="ACS Chem. Biol.">
        <title>Ketoreductase domain dysfunction expands chemodiversity: malyngamide biosynthesis in the cyanobacterium Okeania hirsuta.</title>
        <authorList>
            <person name="Moss N.A."/>
            <person name="Leao T."/>
            <person name="Rankin M."/>
            <person name="McCullough T.M."/>
            <person name="Qu P."/>
            <person name="Korobeynikov A."/>
            <person name="Smith J.L."/>
            <person name="Gerwick L."/>
            <person name="Gerwick W.H."/>
        </authorList>
    </citation>
    <scope>NUCLEOTIDE SEQUENCE [LARGE SCALE GENOMIC DNA]</scope>
    <source>
        <strain evidence="2 3">PAB10Feb10-1</strain>
    </source>
</reference>